<keyword evidence="8" id="KW-1185">Reference proteome</keyword>
<dbReference type="PANTHER" id="PTHR46332">
    <property type="entry name" value="ASPARTATE BETA-HYDROXYLASE DOMAIN-CONTAINING PROTEIN 2"/>
    <property type="match status" value="1"/>
</dbReference>
<dbReference type="OrthoDB" id="438431at2759"/>
<organism evidence="7 8">
    <name type="scientific">Symbiodinium natans</name>
    <dbReference type="NCBI Taxonomy" id="878477"/>
    <lineage>
        <taxon>Eukaryota</taxon>
        <taxon>Sar</taxon>
        <taxon>Alveolata</taxon>
        <taxon>Dinophyceae</taxon>
        <taxon>Suessiales</taxon>
        <taxon>Symbiodiniaceae</taxon>
        <taxon>Symbiodinium</taxon>
    </lineage>
</organism>
<comment type="similarity">
    <text evidence="1">Belongs to the aspartyl/asparaginyl beta-hydroxylase family.</text>
</comment>
<evidence type="ECO:0000256" key="2">
    <source>
        <dbReference type="ARBA" id="ARBA00022964"/>
    </source>
</evidence>
<accession>A0A812RXC8</accession>
<dbReference type="Proteomes" id="UP000604046">
    <property type="component" value="Unassembled WGS sequence"/>
</dbReference>
<feature type="compositionally biased region" description="Pro residues" evidence="4">
    <location>
        <begin position="637"/>
        <end position="648"/>
    </location>
</feature>
<dbReference type="Pfam" id="PF05118">
    <property type="entry name" value="Asp_Arg_Hydrox"/>
    <property type="match status" value="1"/>
</dbReference>
<gene>
    <name evidence="7" type="primary">ASPH</name>
    <name evidence="7" type="ORF">SNAT2548_LOCUS25457</name>
</gene>
<dbReference type="SUPFAM" id="SSF51197">
    <property type="entry name" value="Clavaminate synthase-like"/>
    <property type="match status" value="1"/>
</dbReference>
<dbReference type="InterPro" id="IPR007803">
    <property type="entry name" value="Asp/Arg/Pro-Hydrxlase"/>
</dbReference>
<evidence type="ECO:0000313" key="8">
    <source>
        <dbReference type="Proteomes" id="UP000604046"/>
    </source>
</evidence>
<dbReference type="EMBL" id="CAJNDS010002395">
    <property type="protein sequence ID" value="CAE7459187.1"/>
    <property type="molecule type" value="Genomic_DNA"/>
</dbReference>
<dbReference type="Gene3D" id="2.60.120.330">
    <property type="entry name" value="B-lactam Antibiotic, Isopenicillin N Synthase, Chain"/>
    <property type="match status" value="1"/>
</dbReference>
<evidence type="ECO:0000259" key="6">
    <source>
        <dbReference type="Pfam" id="PF05118"/>
    </source>
</evidence>
<evidence type="ECO:0000256" key="1">
    <source>
        <dbReference type="ARBA" id="ARBA00007730"/>
    </source>
</evidence>
<name>A0A812RXC8_9DINO</name>
<dbReference type="GO" id="GO:0016020">
    <property type="term" value="C:membrane"/>
    <property type="evidence" value="ECO:0007669"/>
    <property type="project" value="TreeGrafter"/>
</dbReference>
<comment type="caution">
    <text evidence="7">The sequence shown here is derived from an EMBL/GenBank/DDBJ whole genome shotgun (WGS) entry which is preliminary data.</text>
</comment>
<protein>
    <submittedName>
        <fullName evidence="7">ASPH protein</fullName>
    </submittedName>
</protein>
<sequence>MKSVLLHLAPVALPPALASLAGQLGEQQIQESDLFLGSSAFTKNESENLGIIYKWLDDIMWSQAWDQPRQRSVAFAQLKDLAEVSTIALPSLAFGVGQALYSYFWFEDNGGKIDLEAADLSVRLHDLSLQHSGCSNLSMGVGTFLSKVCHERWLFLIMLSAEVGTAFAARRKDLVHAASMLQRANQLFADLKEYPFFSFRQWQSLYDINTNSHVFPEGFRQRPVWPTAAVPFAVWLEENYQVFRQDLDLILNQSSFDTLYFMGHVSMTQFSGRRESWAPLNLIHNRELAPHACEVAQKSCELLAARPEIARCHARDVGAAFARLQPGMGIKPHLWNAPPRLAVHLGLITPPGATMAVGAEELRWEQGKALVFDDTYIHSVKHDGTEDRYLLIAWFCHPCDTMHAEDRPVLSSAVELRPRAGKVPHTSHGYPGSWGILGGQQPGQVASDKGPLKGPPRRHAIAYSNVNGQEQVHETKVTCSGDDCETMSNDVMPQIIRVRSLTKAAKPRLCAGSPFQGPGLVWDSFDNLAPPGWPTMAFVENEGSGRHRSAFLCQPRHNVANSARRLEEKGCLFRLLHKACAVCTQARRFFGYTPTDDVRQSMLIGQDAAMPSASLKSEGITRKMRFAQWLLKAKPPSRAPKIPPPPGPGQNRDARMKQIESHCKDGTCVQRTRTFAPHAQQAPVHGPVPQAGRALLCKVLLCGYTAYISRSMEDRYEAPGLPQKLNWQPA</sequence>
<dbReference type="InterPro" id="IPR027443">
    <property type="entry name" value="IPNS-like_sf"/>
</dbReference>
<dbReference type="InterPro" id="IPR051821">
    <property type="entry name" value="Asp/Asn_beta-hydroxylase"/>
</dbReference>
<feature type="domain" description="Aspartyl/asparaginy/proline hydroxylase" evidence="6">
    <location>
        <begin position="237"/>
        <end position="398"/>
    </location>
</feature>
<evidence type="ECO:0000313" key="7">
    <source>
        <dbReference type="EMBL" id="CAE7459187.1"/>
    </source>
</evidence>
<feature type="chain" id="PRO_5032381376" evidence="5">
    <location>
        <begin position="19"/>
        <end position="730"/>
    </location>
</feature>
<keyword evidence="2" id="KW-0223">Dioxygenase</keyword>
<dbReference type="PANTHER" id="PTHR46332:SF5">
    <property type="entry name" value="ASPARTATE BETA-HYDROXYLASE DOMAIN CONTAINING 2"/>
    <property type="match status" value="1"/>
</dbReference>
<evidence type="ECO:0000256" key="5">
    <source>
        <dbReference type="SAM" id="SignalP"/>
    </source>
</evidence>
<dbReference type="GO" id="GO:0051213">
    <property type="term" value="F:dioxygenase activity"/>
    <property type="evidence" value="ECO:0007669"/>
    <property type="project" value="UniProtKB-KW"/>
</dbReference>
<reference evidence="7" key="1">
    <citation type="submission" date="2021-02" db="EMBL/GenBank/DDBJ databases">
        <authorList>
            <person name="Dougan E. K."/>
            <person name="Rhodes N."/>
            <person name="Thang M."/>
            <person name="Chan C."/>
        </authorList>
    </citation>
    <scope>NUCLEOTIDE SEQUENCE</scope>
</reference>
<evidence type="ECO:0000256" key="4">
    <source>
        <dbReference type="SAM" id="MobiDB-lite"/>
    </source>
</evidence>
<keyword evidence="5" id="KW-0732">Signal</keyword>
<proteinExistence type="inferred from homology"/>
<feature type="signal peptide" evidence="5">
    <location>
        <begin position="1"/>
        <end position="18"/>
    </location>
</feature>
<feature type="region of interest" description="Disordered" evidence="4">
    <location>
        <begin position="634"/>
        <end position="653"/>
    </location>
</feature>
<dbReference type="AlphaFoldDB" id="A0A812RXC8"/>
<keyword evidence="3" id="KW-0560">Oxidoreductase</keyword>
<evidence type="ECO:0000256" key="3">
    <source>
        <dbReference type="ARBA" id="ARBA00023002"/>
    </source>
</evidence>